<keyword evidence="2" id="KW-1185">Reference proteome</keyword>
<evidence type="ECO:0000313" key="2">
    <source>
        <dbReference type="Proteomes" id="UP001054945"/>
    </source>
</evidence>
<name>A0AAV4Q6L5_CAEEX</name>
<accession>A0AAV4Q6L5</accession>
<dbReference type="AlphaFoldDB" id="A0AAV4Q6L5"/>
<comment type="caution">
    <text evidence="1">The sequence shown here is derived from an EMBL/GenBank/DDBJ whole genome shotgun (WGS) entry which is preliminary data.</text>
</comment>
<dbReference type="Proteomes" id="UP001054945">
    <property type="component" value="Unassembled WGS sequence"/>
</dbReference>
<evidence type="ECO:0000313" key="1">
    <source>
        <dbReference type="EMBL" id="GIY05100.1"/>
    </source>
</evidence>
<protein>
    <submittedName>
        <fullName evidence="1">Uncharacterized protein</fullName>
    </submittedName>
</protein>
<dbReference type="EMBL" id="BPLR01005805">
    <property type="protein sequence ID" value="GIY05100.1"/>
    <property type="molecule type" value="Genomic_DNA"/>
</dbReference>
<reference evidence="1 2" key="1">
    <citation type="submission" date="2021-06" db="EMBL/GenBank/DDBJ databases">
        <title>Caerostris extrusa draft genome.</title>
        <authorList>
            <person name="Kono N."/>
            <person name="Arakawa K."/>
        </authorList>
    </citation>
    <scope>NUCLEOTIDE SEQUENCE [LARGE SCALE GENOMIC DNA]</scope>
</reference>
<proteinExistence type="predicted"/>
<organism evidence="1 2">
    <name type="scientific">Caerostris extrusa</name>
    <name type="common">Bark spider</name>
    <name type="synonym">Caerostris bankana</name>
    <dbReference type="NCBI Taxonomy" id="172846"/>
    <lineage>
        <taxon>Eukaryota</taxon>
        <taxon>Metazoa</taxon>
        <taxon>Ecdysozoa</taxon>
        <taxon>Arthropoda</taxon>
        <taxon>Chelicerata</taxon>
        <taxon>Arachnida</taxon>
        <taxon>Araneae</taxon>
        <taxon>Araneomorphae</taxon>
        <taxon>Entelegynae</taxon>
        <taxon>Araneoidea</taxon>
        <taxon>Araneidae</taxon>
        <taxon>Caerostris</taxon>
    </lineage>
</organism>
<gene>
    <name evidence="1" type="ORF">CEXT_85391</name>
</gene>
<sequence>MSKMSHVHQLKEFGLGQKHFLRDFVNPLVYSLSAVSNDLHVLLFCYLLHTFDCGCQSCSYWNHVDEGIGECAGTCWCRRDSLTAKRPDTLIPYPPSI</sequence>